<dbReference type="AlphaFoldDB" id="A0A9D4BQM9"/>
<evidence type="ECO:0000313" key="2">
    <source>
        <dbReference type="Proteomes" id="UP000828390"/>
    </source>
</evidence>
<sequence length="71" mass="8329">MIYFHNCFISYQIIKFGVRRPHDVHGDLTATLPRLYYDYCVSLTSLTERRKTPDFGDHLEHVRSGRRGLAS</sequence>
<reference evidence="1" key="2">
    <citation type="submission" date="2020-11" db="EMBL/GenBank/DDBJ databases">
        <authorList>
            <person name="McCartney M.A."/>
            <person name="Auch B."/>
            <person name="Kono T."/>
            <person name="Mallez S."/>
            <person name="Becker A."/>
            <person name="Gohl D.M."/>
            <person name="Silverstein K.A.T."/>
            <person name="Koren S."/>
            <person name="Bechman K.B."/>
            <person name="Herman A."/>
            <person name="Abrahante J.E."/>
            <person name="Garbe J."/>
        </authorList>
    </citation>
    <scope>NUCLEOTIDE SEQUENCE</scope>
    <source>
        <strain evidence="1">Duluth1</strain>
        <tissue evidence="1">Whole animal</tissue>
    </source>
</reference>
<protein>
    <submittedName>
        <fullName evidence="1">Uncharacterized protein</fullName>
    </submittedName>
</protein>
<gene>
    <name evidence="1" type="ORF">DPMN_078880</name>
</gene>
<reference evidence="1" key="1">
    <citation type="journal article" date="2019" name="bioRxiv">
        <title>The Genome of the Zebra Mussel, Dreissena polymorpha: A Resource for Invasive Species Research.</title>
        <authorList>
            <person name="McCartney M.A."/>
            <person name="Auch B."/>
            <person name="Kono T."/>
            <person name="Mallez S."/>
            <person name="Zhang Y."/>
            <person name="Obille A."/>
            <person name="Becker A."/>
            <person name="Abrahante J.E."/>
            <person name="Garbe J."/>
            <person name="Badalamenti J.P."/>
            <person name="Herman A."/>
            <person name="Mangelson H."/>
            <person name="Liachko I."/>
            <person name="Sullivan S."/>
            <person name="Sone E.D."/>
            <person name="Koren S."/>
            <person name="Silverstein K.A.T."/>
            <person name="Beckman K.B."/>
            <person name="Gohl D.M."/>
        </authorList>
    </citation>
    <scope>NUCLEOTIDE SEQUENCE</scope>
    <source>
        <strain evidence="1">Duluth1</strain>
        <tissue evidence="1">Whole animal</tissue>
    </source>
</reference>
<comment type="caution">
    <text evidence="1">The sequence shown here is derived from an EMBL/GenBank/DDBJ whole genome shotgun (WGS) entry which is preliminary data.</text>
</comment>
<proteinExistence type="predicted"/>
<name>A0A9D4BQM9_DREPO</name>
<keyword evidence="2" id="KW-1185">Reference proteome</keyword>
<accession>A0A9D4BQM9</accession>
<dbReference type="EMBL" id="JAIWYP010000015">
    <property type="protein sequence ID" value="KAH3703833.1"/>
    <property type="molecule type" value="Genomic_DNA"/>
</dbReference>
<evidence type="ECO:0000313" key="1">
    <source>
        <dbReference type="EMBL" id="KAH3703833.1"/>
    </source>
</evidence>
<organism evidence="1 2">
    <name type="scientific">Dreissena polymorpha</name>
    <name type="common">Zebra mussel</name>
    <name type="synonym">Mytilus polymorpha</name>
    <dbReference type="NCBI Taxonomy" id="45954"/>
    <lineage>
        <taxon>Eukaryota</taxon>
        <taxon>Metazoa</taxon>
        <taxon>Spiralia</taxon>
        <taxon>Lophotrochozoa</taxon>
        <taxon>Mollusca</taxon>
        <taxon>Bivalvia</taxon>
        <taxon>Autobranchia</taxon>
        <taxon>Heteroconchia</taxon>
        <taxon>Euheterodonta</taxon>
        <taxon>Imparidentia</taxon>
        <taxon>Neoheterodontei</taxon>
        <taxon>Myida</taxon>
        <taxon>Dreissenoidea</taxon>
        <taxon>Dreissenidae</taxon>
        <taxon>Dreissena</taxon>
    </lineage>
</organism>
<dbReference type="Proteomes" id="UP000828390">
    <property type="component" value="Unassembled WGS sequence"/>
</dbReference>